<evidence type="ECO:0000313" key="1">
    <source>
        <dbReference type="EMBL" id="CAB4151128.1"/>
    </source>
</evidence>
<dbReference type="EMBL" id="LR798393">
    <property type="protein sequence ID" value="CAB5228702.1"/>
    <property type="molecule type" value="Genomic_DNA"/>
</dbReference>
<sequence length="82" mass="9393">MTNDDFDPDDISEIEDIFTQIISDNEDGFVMEFGISVLAAKELIDLWTKANNGSRMARIKSWNEYSKIIRELELAVYGDNTN</sequence>
<name>A0A6J5QIX6_9CAUD</name>
<evidence type="ECO:0000313" key="2">
    <source>
        <dbReference type="EMBL" id="CAB4184303.1"/>
    </source>
</evidence>
<gene>
    <name evidence="2" type="ORF">UFOVP1099_52</name>
    <name evidence="3" type="ORF">UFOVP1460_5</name>
    <name evidence="4" type="ORF">UFOVP1548_24</name>
    <name evidence="1" type="ORF">UFOVP582_2</name>
</gene>
<dbReference type="EMBL" id="LR797403">
    <property type="protein sequence ID" value="CAB4213946.1"/>
    <property type="molecule type" value="Genomic_DNA"/>
</dbReference>
<evidence type="ECO:0000313" key="4">
    <source>
        <dbReference type="EMBL" id="CAB5228702.1"/>
    </source>
</evidence>
<evidence type="ECO:0000313" key="3">
    <source>
        <dbReference type="EMBL" id="CAB4213946.1"/>
    </source>
</evidence>
<accession>A0A6J5QIX6</accession>
<dbReference type="EMBL" id="LR797057">
    <property type="protein sequence ID" value="CAB4184303.1"/>
    <property type="molecule type" value="Genomic_DNA"/>
</dbReference>
<proteinExistence type="predicted"/>
<organism evidence="2">
    <name type="scientific">uncultured Caudovirales phage</name>
    <dbReference type="NCBI Taxonomy" id="2100421"/>
    <lineage>
        <taxon>Viruses</taxon>
        <taxon>Duplodnaviria</taxon>
        <taxon>Heunggongvirae</taxon>
        <taxon>Uroviricota</taxon>
        <taxon>Caudoviricetes</taxon>
        <taxon>Peduoviridae</taxon>
        <taxon>Maltschvirus</taxon>
        <taxon>Maltschvirus maltsch</taxon>
    </lineage>
</organism>
<protein>
    <submittedName>
        <fullName evidence="2">Uncharacterized protein</fullName>
    </submittedName>
</protein>
<reference evidence="2" key="1">
    <citation type="submission" date="2020-05" db="EMBL/GenBank/DDBJ databases">
        <authorList>
            <person name="Chiriac C."/>
            <person name="Salcher M."/>
            <person name="Ghai R."/>
            <person name="Kavagutti S V."/>
        </authorList>
    </citation>
    <scope>NUCLEOTIDE SEQUENCE</scope>
</reference>
<dbReference type="EMBL" id="LR796571">
    <property type="protein sequence ID" value="CAB4151128.1"/>
    <property type="molecule type" value="Genomic_DNA"/>
</dbReference>